<dbReference type="InterPro" id="IPR037151">
    <property type="entry name" value="AlkB-like_sf"/>
</dbReference>
<evidence type="ECO:0000313" key="3">
    <source>
        <dbReference type="Proteomes" id="UP000241890"/>
    </source>
</evidence>
<name>A0A2R5GP76_9STRA</name>
<keyword evidence="3" id="KW-1185">Reference proteome</keyword>
<dbReference type="GO" id="GO:0006974">
    <property type="term" value="P:DNA damage response"/>
    <property type="evidence" value="ECO:0007669"/>
    <property type="project" value="InterPro"/>
</dbReference>
<dbReference type="Gene3D" id="2.60.120.590">
    <property type="entry name" value="Alpha-ketoglutarate-dependent dioxygenase AlkB-like"/>
    <property type="match status" value="1"/>
</dbReference>
<evidence type="ECO:0000259" key="1">
    <source>
        <dbReference type="Pfam" id="PF13532"/>
    </source>
</evidence>
<dbReference type="GO" id="GO:0006631">
    <property type="term" value="P:fatty acid metabolic process"/>
    <property type="evidence" value="ECO:0007669"/>
    <property type="project" value="TreeGrafter"/>
</dbReference>
<accession>A0A2R5GP76</accession>
<dbReference type="PANTHER" id="PTHR21052">
    <property type="entry name" value="SPERMATOGENESIS ASSOCIATED 11-RELATED"/>
    <property type="match status" value="1"/>
</dbReference>
<keyword evidence="2" id="KW-0223">Dioxygenase</keyword>
<dbReference type="Pfam" id="PF13532">
    <property type="entry name" value="2OG-FeII_Oxy_2"/>
    <property type="match status" value="1"/>
</dbReference>
<evidence type="ECO:0000313" key="2">
    <source>
        <dbReference type="EMBL" id="GBG32680.1"/>
    </source>
</evidence>
<dbReference type="InterPro" id="IPR027450">
    <property type="entry name" value="AlkB-like"/>
</dbReference>
<dbReference type="InterPro" id="IPR032870">
    <property type="entry name" value="ALKBH7-like"/>
</dbReference>
<organism evidence="2 3">
    <name type="scientific">Hondaea fermentalgiana</name>
    <dbReference type="NCBI Taxonomy" id="2315210"/>
    <lineage>
        <taxon>Eukaryota</taxon>
        <taxon>Sar</taxon>
        <taxon>Stramenopiles</taxon>
        <taxon>Bigyra</taxon>
        <taxon>Labyrinthulomycetes</taxon>
        <taxon>Thraustochytrida</taxon>
        <taxon>Thraustochytriidae</taxon>
        <taxon>Hondaea</taxon>
    </lineage>
</organism>
<reference evidence="2 3" key="1">
    <citation type="submission" date="2017-12" db="EMBL/GenBank/DDBJ databases">
        <title>Sequencing, de novo assembly and annotation of complete genome of a new Thraustochytrid species, strain FCC1311.</title>
        <authorList>
            <person name="Sedici K."/>
            <person name="Godart F."/>
            <person name="Aiese Cigliano R."/>
            <person name="Sanseverino W."/>
            <person name="Barakat M."/>
            <person name="Ortet P."/>
            <person name="Marechal E."/>
            <person name="Cagnac O."/>
            <person name="Amato A."/>
        </authorList>
    </citation>
    <scope>NUCLEOTIDE SEQUENCE [LARGE SCALE GENOMIC DNA]</scope>
</reference>
<dbReference type="Proteomes" id="UP000241890">
    <property type="component" value="Unassembled WGS sequence"/>
</dbReference>
<gene>
    <name evidence="2" type="ORF">FCC1311_061571</name>
</gene>
<proteinExistence type="predicted"/>
<protein>
    <submittedName>
        <fullName evidence="2">Alpha-ketoglutarate-dependent dioxygenase alkB-like 7, mitochondrial</fullName>
    </submittedName>
</protein>
<dbReference type="OrthoDB" id="28127at2759"/>
<dbReference type="PANTHER" id="PTHR21052:SF0">
    <property type="entry name" value="ALPHA-KETOGLUTARATE-DEPENDENT DIOXYGENASE ALKB HOMOLOG 7, MITOCHONDRIAL"/>
    <property type="match status" value="1"/>
</dbReference>
<comment type="caution">
    <text evidence="2">The sequence shown here is derived from an EMBL/GenBank/DDBJ whole genome shotgun (WGS) entry which is preliminary data.</text>
</comment>
<feature type="domain" description="Alpha-ketoglutarate-dependent dioxygenase AlkB-like" evidence="1">
    <location>
        <begin position="56"/>
        <end position="243"/>
    </location>
</feature>
<dbReference type="EMBL" id="BEYU01000127">
    <property type="protein sequence ID" value="GBG32680.1"/>
    <property type="molecule type" value="Genomic_DNA"/>
</dbReference>
<dbReference type="SUPFAM" id="SSF51197">
    <property type="entry name" value="Clavaminate synthase-like"/>
    <property type="match status" value="1"/>
</dbReference>
<dbReference type="GO" id="GO:0005759">
    <property type="term" value="C:mitochondrial matrix"/>
    <property type="evidence" value="ECO:0007669"/>
    <property type="project" value="TreeGrafter"/>
</dbReference>
<dbReference type="InParanoid" id="A0A2R5GP76"/>
<sequence length="263" mass="29525">MLGATRVFARARGRQCGLALRRASSAPAVPGSSLQADPKFVDASRGEGLEIGAADAVVFPDAISQEEHDALVEEILHGASDRAMRKFRKRKYQEDHWDAVIVGYKEIERAMPLWPPALASVLQRMQDFVQRYLEEHVERVNGPLEYLPPHIIDLAADGEIRPHVDSIKFSGEVVAGLSLLSTRTMSLRKGRDDPHAYTKDEPAVDLLLPPRSLYILCNRARFDMGHSVERVDPPERRFSIIFRDAIPIDKENDPSSFLSRHIV</sequence>
<dbReference type="GO" id="GO:0051213">
    <property type="term" value="F:dioxygenase activity"/>
    <property type="evidence" value="ECO:0007669"/>
    <property type="project" value="UniProtKB-KW"/>
</dbReference>
<keyword evidence="2" id="KW-0560">Oxidoreductase</keyword>
<dbReference type="AlphaFoldDB" id="A0A2R5GP76"/>